<accession>G2QYH4</accession>
<gene>
    <name evidence="1" type="ORF">THITE_33687</name>
</gene>
<dbReference type="RefSeq" id="XP_003653405.1">
    <property type="nucleotide sequence ID" value="XM_003653357.1"/>
</dbReference>
<keyword evidence="2" id="KW-1185">Reference proteome</keyword>
<dbReference type="KEGG" id="ttt:THITE_33687"/>
<reference evidence="1 2" key="1">
    <citation type="journal article" date="2011" name="Nat. Biotechnol.">
        <title>Comparative genomic analysis of the thermophilic biomass-degrading fungi Myceliophthora thermophila and Thielavia terrestris.</title>
        <authorList>
            <person name="Berka R.M."/>
            <person name="Grigoriev I.V."/>
            <person name="Otillar R."/>
            <person name="Salamov A."/>
            <person name="Grimwood J."/>
            <person name="Reid I."/>
            <person name="Ishmael N."/>
            <person name="John T."/>
            <person name="Darmond C."/>
            <person name="Moisan M.-C."/>
            <person name="Henrissat B."/>
            <person name="Coutinho P.M."/>
            <person name="Lombard V."/>
            <person name="Natvig D.O."/>
            <person name="Lindquist E."/>
            <person name="Schmutz J."/>
            <person name="Lucas S."/>
            <person name="Harris P."/>
            <person name="Powlowski J."/>
            <person name="Bellemare A."/>
            <person name="Taylor D."/>
            <person name="Butler G."/>
            <person name="de Vries R.P."/>
            <person name="Allijn I.E."/>
            <person name="van den Brink J."/>
            <person name="Ushinsky S."/>
            <person name="Storms R."/>
            <person name="Powell A.J."/>
            <person name="Paulsen I.T."/>
            <person name="Elbourne L.D.H."/>
            <person name="Baker S.E."/>
            <person name="Magnuson J."/>
            <person name="LaBoissiere S."/>
            <person name="Clutterbuck A.J."/>
            <person name="Martinez D."/>
            <person name="Wogulis M."/>
            <person name="de Leon A.L."/>
            <person name="Rey M.W."/>
            <person name="Tsang A."/>
        </authorList>
    </citation>
    <scope>NUCLEOTIDE SEQUENCE [LARGE SCALE GENOMIC DNA]</scope>
    <source>
        <strain evidence="2">ATCC 38088 / NRRL 8126</strain>
    </source>
</reference>
<dbReference type="GO" id="GO:0003676">
    <property type="term" value="F:nucleic acid binding"/>
    <property type="evidence" value="ECO:0007669"/>
    <property type="project" value="InterPro"/>
</dbReference>
<dbReference type="Proteomes" id="UP000008181">
    <property type="component" value="Chromosome 2"/>
</dbReference>
<sequence length="69" mass="8198">MQASRKKRKVFCSKYISKIFEDFLLREGIIHQRSLANTKELNGFLERINQTLLIRVRAMLIDSRAPKYL</sequence>
<name>G2QYH4_THETT</name>
<dbReference type="EMBL" id="CP003010">
    <property type="protein sequence ID" value="AEO67069.1"/>
    <property type="molecule type" value="Genomic_DNA"/>
</dbReference>
<organism evidence="1 2">
    <name type="scientific">Thermothielavioides terrestris (strain ATCC 38088 / NRRL 8126)</name>
    <name type="common">Thielavia terrestris</name>
    <dbReference type="NCBI Taxonomy" id="578455"/>
    <lineage>
        <taxon>Eukaryota</taxon>
        <taxon>Fungi</taxon>
        <taxon>Dikarya</taxon>
        <taxon>Ascomycota</taxon>
        <taxon>Pezizomycotina</taxon>
        <taxon>Sordariomycetes</taxon>
        <taxon>Sordariomycetidae</taxon>
        <taxon>Sordariales</taxon>
        <taxon>Chaetomiaceae</taxon>
        <taxon>Thermothielavioides</taxon>
        <taxon>Thermothielavioides terrestris</taxon>
    </lineage>
</organism>
<dbReference type="OrthoDB" id="3544839at2759"/>
<dbReference type="HOGENOM" id="CLU_2777689_0_0_1"/>
<dbReference type="SUPFAM" id="SSF53098">
    <property type="entry name" value="Ribonuclease H-like"/>
    <property type="match status" value="1"/>
</dbReference>
<protein>
    <recommendedName>
        <fullName evidence="3">Integrase catalytic domain-containing protein</fullName>
    </recommendedName>
</protein>
<dbReference type="InterPro" id="IPR012337">
    <property type="entry name" value="RNaseH-like_sf"/>
</dbReference>
<dbReference type="InterPro" id="IPR036397">
    <property type="entry name" value="RNaseH_sf"/>
</dbReference>
<dbReference type="Gene3D" id="3.30.420.10">
    <property type="entry name" value="Ribonuclease H-like superfamily/Ribonuclease H"/>
    <property type="match status" value="1"/>
</dbReference>
<dbReference type="GeneID" id="11520833"/>
<evidence type="ECO:0000313" key="1">
    <source>
        <dbReference type="EMBL" id="AEO67069.1"/>
    </source>
</evidence>
<evidence type="ECO:0000313" key="2">
    <source>
        <dbReference type="Proteomes" id="UP000008181"/>
    </source>
</evidence>
<proteinExistence type="predicted"/>
<dbReference type="AlphaFoldDB" id="G2QYH4"/>
<evidence type="ECO:0008006" key="3">
    <source>
        <dbReference type="Google" id="ProtNLM"/>
    </source>
</evidence>